<protein>
    <submittedName>
        <fullName evidence="2">Uncharacterized protein</fullName>
    </submittedName>
</protein>
<dbReference type="EMBL" id="AOLO01000015">
    <property type="protein sequence ID" value="ELZ97115.1"/>
    <property type="molecule type" value="Genomic_DNA"/>
</dbReference>
<reference evidence="2" key="1">
    <citation type="journal article" date="2012" name="Appl. Environ. Microbiol.">
        <title>Identification of the haloarchaeal phasin (PhaP) that functions in polyhydroxyalkanoate accumulation and granule formation in Haloferax mediterranei.</title>
        <authorList>
            <person name="Cai S."/>
            <person name="Cai L."/>
            <person name="Liu H."/>
            <person name="Liu X."/>
            <person name="Han J."/>
            <person name="Zhou J."/>
            <person name="Xiang H."/>
        </authorList>
    </citation>
    <scope>NUCLEOTIDE SEQUENCE</scope>
    <source>
        <strain evidence="2">CGMCC 1.2087</strain>
    </source>
</reference>
<dbReference type="Proteomes" id="UP000011603">
    <property type="component" value="Unassembled WGS sequence"/>
</dbReference>
<accession>I3RBG4</accession>
<reference evidence="4 7" key="3">
    <citation type="journal article" date="2014" name="PLoS Genet.">
        <title>Phylogenetically driven sequencing of extremely halophilic archaea reveals strategies for static and dynamic osmo-response.</title>
        <authorList>
            <person name="Becker E.A."/>
            <person name="Seitzer P.M."/>
            <person name="Tritt A."/>
            <person name="Larsen D."/>
            <person name="Krusor M."/>
            <person name="Yao A.I."/>
            <person name="Wu D."/>
            <person name="Madern D."/>
            <person name="Eisen J.A."/>
            <person name="Darling A.E."/>
            <person name="Facciotti M.T."/>
        </authorList>
    </citation>
    <scope>NUCLEOTIDE SEQUENCE [LARGE SCALE GENOMIC DNA]</scope>
    <source>
        <strain evidence="4">ATCC 33500</strain>
        <strain evidence="7">ATCC 33500 / DSM 1411 / JCM 8866 / NBRC 14739 / NCIMB 2177 / R-4</strain>
    </source>
</reference>
<geneLocation type="plasmid" evidence="2 6">
    <name>pHM500</name>
</geneLocation>
<dbReference type="HOGENOM" id="CLU_1248262_0_0_2"/>
<dbReference type="AlphaFoldDB" id="I3RBG4"/>
<dbReference type="Proteomes" id="UP000299011">
    <property type="component" value="Plasmid pHME505"/>
</dbReference>
<evidence type="ECO:0000313" key="5">
    <source>
        <dbReference type="EMBL" id="QCQ76780.1"/>
    </source>
</evidence>
<geneLocation type="plasmid" evidence="3 8">
    <name>HMPLAS1</name>
</geneLocation>
<sequence length="221" mass="24884">MEEVWMADLPRRKWVLSVGSGVSVLLVGFRLFTPGRFNTGAPDGTPDEQTKADATATSDDLARDRGELSYELDADGSVEFEYRSVEFEAGPDGVEFTTVGEPNIDFEAESESIEVTVVTETDAFDFEYNGGNDIEFETPDDAADTDVEVEDAKLEYEGVSVDFEWEKDDEIEIEIDGGVRMEYSPDEFTWVGNEITFEWEKDDNEFEVSRINRPRRSTDTA</sequence>
<dbReference type="KEGG" id="hme:HFX_6457"/>
<reference evidence="2 6" key="2">
    <citation type="journal article" date="2012" name="J. Bacteriol.">
        <title>Complete genome sequence of the metabolically versatile halophilic archaeon Haloferax mediterranei, a poly(3-hydroxybutyrate-co-3-hydroxyvalerate) producer.</title>
        <authorList>
            <person name="Han J."/>
            <person name="Zhang F."/>
            <person name="Hou J."/>
            <person name="Liu X."/>
            <person name="Li M."/>
            <person name="Liu H."/>
            <person name="Cai L."/>
            <person name="Zhang B."/>
            <person name="Chen Y."/>
            <person name="Zhou J."/>
            <person name="Hu S."/>
            <person name="Xiang H."/>
        </authorList>
    </citation>
    <scope>NUCLEOTIDE SEQUENCE [LARGE SCALE GENOMIC DNA]</scope>
    <source>
        <strain evidence="6">ATCC 33500 / DSM 1411 / JCM 8866 / NBRC 14739 / NCIMB 2177 / R-4</strain>
        <strain evidence="2">CGMCC 1.2087</strain>
        <plasmid evidence="6">pHM500</plasmid>
    </source>
</reference>
<evidence type="ECO:0000313" key="2">
    <source>
        <dbReference type="EMBL" id="AFK21574.1"/>
    </source>
</evidence>
<dbReference type="EMBL" id="CP001871">
    <property type="protein sequence ID" value="AFK21574.1"/>
    <property type="molecule type" value="Genomic_DNA"/>
</dbReference>
<dbReference type="PATRIC" id="fig|523841.21.peg.3489"/>
<dbReference type="Proteomes" id="UP000006469">
    <property type="component" value="Plasmid pHM500"/>
</dbReference>
<reference evidence="5 9" key="6">
    <citation type="submission" date="2019-04" db="EMBL/GenBank/DDBJ databases">
        <title>Methylomes of two halophilic Archaea, Haloarcula marismortui and Haloferax mediterranei.</title>
        <authorList>
            <person name="DasSarma S."/>
            <person name="DasSarma P."/>
            <person name="DasSarma S."/>
            <person name="Fomenkov A."/>
            <person name="Vincze T."/>
            <person name="Anton B.P."/>
            <person name="Roberts R.J."/>
        </authorList>
    </citation>
    <scope>NUCLEOTIDE SEQUENCE [LARGE SCALE GENOMIC DNA]</scope>
    <source>
        <strain evidence="5">ATCC 33500</strain>
        <strain evidence="9">ATCC 33500 / DSM 1411 / JCM 8866 / NBRC 14739 / NCIMB 2177 / R-4</strain>
        <plasmid evidence="5 9">pHME505</plasmid>
    </source>
</reference>
<gene>
    <name evidence="2" type="ordered locus">HFX_6457</name>
    <name evidence="3" type="ORF">BM92_15765</name>
    <name evidence="4" type="ORF">C439_17373</name>
    <name evidence="5" type="ORF">E6P09_15700</name>
</gene>
<name>I3RBG4_HALMT</name>
<dbReference type="OrthoDB" id="310895at2157"/>
<evidence type="ECO:0000313" key="6">
    <source>
        <dbReference type="Proteomes" id="UP000006469"/>
    </source>
</evidence>
<evidence type="ECO:0000313" key="7">
    <source>
        <dbReference type="Proteomes" id="UP000011603"/>
    </source>
</evidence>
<organism evidence="2 6">
    <name type="scientific">Haloferax mediterranei (strain ATCC 33500 / DSM 1411 / JCM 8866 / NBRC 14739 / NCIMB 2177 / R-4)</name>
    <name type="common">Halobacterium mediterranei</name>
    <dbReference type="NCBI Taxonomy" id="523841"/>
    <lineage>
        <taxon>Archaea</taxon>
        <taxon>Methanobacteriati</taxon>
        <taxon>Methanobacteriota</taxon>
        <taxon>Stenosarchaea group</taxon>
        <taxon>Halobacteria</taxon>
        <taxon>Halobacteriales</taxon>
        <taxon>Haloferacaceae</taxon>
        <taxon>Haloferax</taxon>
    </lineage>
</organism>
<feature type="region of interest" description="Disordered" evidence="1">
    <location>
        <begin position="37"/>
        <end position="60"/>
    </location>
</feature>
<evidence type="ECO:0000313" key="3">
    <source>
        <dbReference type="EMBL" id="AHZ24376.1"/>
    </source>
</evidence>
<keyword evidence="2" id="KW-0614">Plasmid</keyword>
<dbReference type="EMBL" id="CP039140">
    <property type="protein sequence ID" value="QCQ76780.1"/>
    <property type="molecule type" value="Genomic_DNA"/>
</dbReference>
<evidence type="ECO:0000313" key="8">
    <source>
        <dbReference type="Proteomes" id="UP000027075"/>
    </source>
</evidence>
<reference evidence="2" key="5">
    <citation type="submission" date="2014-05" db="EMBL/GenBank/DDBJ databases">
        <authorList>
            <person name="Wang L."/>
            <person name="Yang H."/>
            <person name="Xiang H."/>
        </authorList>
    </citation>
    <scope>NUCLEOTIDE SEQUENCE</scope>
    <source>
        <strain evidence="2">CGMCC 1.2087</strain>
        <plasmid evidence="2">pHM500</plasmid>
    </source>
</reference>
<dbReference type="Proteomes" id="UP000027075">
    <property type="component" value="Plasmid HMPLAS1"/>
</dbReference>
<evidence type="ECO:0000313" key="4">
    <source>
        <dbReference type="EMBL" id="ELZ97115.1"/>
    </source>
</evidence>
<proteinExistence type="predicted"/>
<evidence type="ECO:0000256" key="1">
    <source>
        <dbReference type="SAM" id="MobiDB-lite"/>
    </source>
</evidence>
<geneLocation type="plasmid" evidence="5 9">
    <name>pHME505</name>
</geneLocation>
<reference evidence="3 8" key="4">
    <citation type="submission" date="2014-04" db="EMBL/GenBank/DDBJ databases">
        <title>Transcriptional profiles of Haloferax mediterranei on the basis of nitrogen availability.</title>
        <authorList>
            <person name="Bautista V."/>
        </authorList>
    </citation>
    <scope>NUCLEOTIDE SEQUENCE [LARGE SCALE GENOMIC DNA]</scope>
    <source>
        <strain evidence="3">ATCC 33500</strain>
        <strain evidence="8">ATCC 33500 / DSM 1411 / JCM 8866 / NBRC 14739 / NCIMB 2177 / R-4</strain>
        <plasmid evidence="3">HMPLAS1</plasmid>
        <plasmid evidence="8">Plasmid HMPLAS1</plasmid>
    </source>
</reference>
<evidence type="ECO:0000313" key="9">
    <source>
        <dbReference type="Proteomes" id="UP000299011"/>
    </source>
</evidence>
<dbReference type="EMBL" id="CP007554">
    <property type="protein sequence ID" value="AHZ24376.1"/>
    <property type="molecule type" value="Genomic_DNA"/>
</dbReference>
<keyword evidence="7" id="KW-1185">Reference proteome</keyword>